<reference evidence="2" key="1">
    <citation type="submission" date="2023-04" db="EMBL/GenBank/DDBJ databases">
        <authorList>
            <consortium name="ELIXIR-Norway"/>
        </authorList>
    </citation>
    <scope>NUCLEOTIDE SEQUENCE [LARGE SCALE GENOMIC DNA]</scope>
</reference>
<dbReference type="Proteomes" id="UP001176941">
    <property type="component" value="Chromosome 19"/>
</dbReference>
<feature type="region of interest" description="Disordered" evidence="1">
    <location>
        <begin position="1"/>
        <end position="20"/>
    </location>
</feature>
<evidence type="ECO:0000256" key="1">
    <source>
        <dbReference type="SAM" id="MobiDB-lite"/>
    </source>
</evidence>
<sequence>MWLETSLGRNQGENQHHGDRLVKSEELFPCLESEGPGLCDPNAAAFKLLGLAFSALTDIAQGLNIAVFSTSRTPLKIPGAAQDLLSSGGRF</sequence>
<evidence type="ECO:0000313" key="3">
    <source>
        <dbReference type="Proteomes" id="UP001176941"/>
    </source>
</evidence>
<evidence type="ECO:0000313" key="2">
    <source>
        <dbReference type="EMBL" id="CAI9159328.1"/>
    </source>
</evidence>
<organism evidence="2 3">
    <name type="scientific">Rangifer tarandus platyrhynchus</name>
    <name type="common">Svalbard reindeer</name>
    <dbReference type="NCBI Taxonomy" id="3082113"/>
    <lineage>
        <taxon>Eukaryota</taxon>
        <taxon>Metazoa</taxon>
        <taxon>Chordata</taxon>
        <taxon>Craniata</taxon>
        <taxon>Vertebrata</taxon>
        <taxon>Euteleostomi</taxon>
        <taxon>Mammalia</taxon>
        <taxon>Eutheria</taxon>
        <taxon>Laurasiatheria</taxon>
        <taxon>Artiodactyla</taxon>
        <taxon>Ruminantia</taxon>
        <taxon>Pecora</taxon>
        <taxon>Cervidae</taxon>
        <taxon>Odocoileinae</taxon>
        <taxon>Rangifer</taxon>
    </lineage>
</organism>
<proteinExistence type="predicted"/>
<dbReference type="EMBL" id="OX459955">
    <property type="protein sequence ID" value="CAI9159328.1"/>
    <property type="molecule type" value="Genomic_DNA"/>
</dbReference>
<name>A0ABN8YCQ3_RANTA</name>
<gene>
    <name evidence="2" type="ORF">MRATA1EN1_LOCUS8290</name>
</gene>
<accession>A0ABN8YCQ3</accession>
<protein>
    <submittedName>
        <fullName evidence="2">Uncharacterized protein</fullName>
    </submittedName>
</protein>
<keyword evidence="3" id="KW-1185">Reference proteome</keyword>